<accession>A0A090E5H0</accession>
<organism evidence="2 3">
    <name type="scientific">Mesorhizobium plurifarium</name>
    <dbReference type="NCBI Taxonomy" id="69974"/>
    <lineage>
        <taxon>Bacteria</taxon>
        <taxon>Pseudomonadati</taxon>
        <taxon>Pseudomonadota</taxon>
        <taxon>Alphaproteobacteria</taxon>
        <taxon>Hyphomicrobiales</taxon>
        <taxon>Phyllobacteriaceae</taxon>
        <taxon>Mesorhizobium</taxon>
    </lineage>
</organism>
<dbReference type="SUPFAM" id="SSF54909">
    <property type="entry name" value="Dimeric alpha+beta barrel"/>
    <property type="match status" value="1"/>
</dbReference>
<gene>
    <name evidence="2" type="ORF">MPL3356_390338</name>
</gene>
<dbReference type="PANTHER" id="PTHR40260:SF2">
    <property type="entry name" value="BLR8190 PROTEIN"/>
    <property type="match status" value="1"/>
</dbReference>
<dbReference type="InterPro" id="IPR011008">
    <property type="entry name" value="Dimeric_a/b-barrel"/>
</dbReference>
<sequence>MAGMVVIYKQPDDAQAFDKHYFGTHIPLAKKIPGLRKYEVSQGPITVVAGSTDVYLIGTLHFDDLDAMKKGFASPEGKAAGADRRLYAPDESGIQIFLFDSREV</sequence>
<reference evidence="3" key="1">
    <citation type="submission" date="2014-08" db="EMBL/GenBank/DDBJ databases">
        <authorList>
            <person name="Moulin L."/>
        </authorList>
    </citation>
    <scope>NUCLEOTIDE SEQUENCE [LARGE SCALE GENOMIC DNA]</scope>
</reference>
<evidence type="ECO:0000313" key="2">
    <source>
        <dbReference type="EMBL" id="CDX22471.1"/>
    </source>
</evidence>
<dbReference type="InterPro" id="IPR009799">
    <property type="entry name" value="EthD_dom"/>
</dbReference>
<dbReference type="PANTHER" id="PTHR40260">
    <property type="entry name" value="BLR8190 PROTEIN"/>
    <property type="match status" value="1"/>
</dbReference>
<dbReference type="AlphaFoldDB" id="A0A090E5H0"/>
<dbReference type="EMBL" id="CCMZ01000033">
    <property type="protein sequence ID" value="CDX22471.1"/>
    <property type="molecule type" value="Genomic_DNA"/>
</dbReference>
<dbReference type="Proteomes" id="UP000045285">
    <property type="component" value="Unassembled WGS sequence"/>
</dbReference>
<keyword evidence="3" id="KW-1185">Reference proteome</keyword>
<dbReference type="Gene3D" id="3.30.70.100">
    <property type="match status" value="1"/>
</dbReference>
<dbReference type="NCBIfam" id="TIGR02118">
    <property type="entry name" value="EthD family reductase"/>
    <property type="match status" value="1"/>
</dbReference>
<proteinExistence type="predicted"/>
<protein>
    <submittedName>
        <fullName evidence="2">Ethyl tert-butyl ether degradation EthD</fullName>
    </submittedName>
</protein>
<name>A0A090E5H0_MESPL</name>
<evidence type="ECO:0000259" key="1">
    <source>
        <dbReference type="Pfam" id="PF07110"/>
    </source>
</evidence>
<dbReference type="Pfam" id="PF07110">
    <property type="entry name" value="EthD"/>
    <property type="match status" value="1"/>
</dbReference>
<feature type="domain" description="EthD" evidence="1">
    <location>
        <begin position="13"/>
        <end position="84"/>
    </location>
</feature>
<dbReference type="GO" id="GO:0016491">
    <property type="term" value="F:oxidoreductase activity"/>
    <property type="evidence" value="ECO:0007669"/>
    <property type="project" value="InterPro"/>
</dbReference>
<evidence type="ECO:0000313" key="3">
    <source>
        <dbReference type="Proteomes" id="UP000045285"/>
    </source>
</evidence>